<feature type="region of interest" description="Disordered" evidence="1">
    <location>
        <begin position="81"/>
        <end position="111"/>
    </location>
</feature>
<feature type="region of interest" description="Disordered" evidence="1">
    <location>
        <begin position="51"/>
        <end position="70"/>
    </location>
</feature>
<sequence length="111" mass="12133">MYLSNSCEILFSTFPPKCNLANGVNCSNISSTMCINRIPLSTSILLDEVAIEESEDTNSGDNGQHSEDSAMSRTTLLARLKFDSKTSSTEGRRSTSSNLDIFNPCDSKIEQ</sequence>
<reference evidence="2 3" key="1">
    <citation type="journal article" date="2023" name="Life. Sci Alliance">
        <title>Evolutionary insights into 3D genome organization and epigenetic landscape of Vigna mungo.</title>
        <authorList>
            <person name="Junaid A."/>
            <person name="Singh B."/>
            <person name="Bhatia S."/>
        </authorList>
    </citation>
    <scope>NUCLEOTIDE SEQUENCE [LARGE SCALE GENOMIC DNA]</scope>
    <source>
        <strain evidence="2">Urdbean</strain>
    </source>
</reference>
<accession>A0AAQ3SBE0</accession>
<gene>
    <name evidence="2" type="ORF">V8G54_003056</name>
</gene>
<evidence type="ECO:0000256" key="1">
    <source>
        <dbReference type="SAM" id="MobiDB-lite"/>
    </source>
</evidence>
<evidence type="ECO:0000313" key="2">
    <source>
        <dbReference type="EMBL" id="WVZ24512.1"/>
    </source>
</evidence>
<protein>
    <submittedName>
        <fullName evidence="2">Uncharacterized protein</fullName>
    </submittedName>
</protein>
<dbReference type="AlphaFoldDB" id="A0AAQ3SBE0"/>
<name>A0AAQ3SBE0_VIGMU</name>
<organism evidence="2 3">
    <name type="scientific">Vigna mungo</name>
    <name type="common">Black gram</name>
    <name type="synonym">Phaseolus mungo</name>
    <dbReference type="NCBI Taxonomy" id="3915"/>
    <lineage>
        <taxon>Eukaryota</taxon>
        <taxon>Viridiplantae</taxon>
        <taxon>Streptophyta</taxon>
        <taxon>Embryophyta</taxon>
        <taxon>Tracheophyta</taxon>
        <taxon>Spermatophyta</taxon>
        <taxon>Magnoliopsida</taxon>
        <taxon>eudicotyledons</taxon>
        <taxon>Gunneridae</taxon>
        <taxon>Pentapetalae</taxon>
        <taxon>rosids</taxon>
        <taxon>fabids</taxon>
        <taxon>Fabales</taxon>
        <taxon>Fabaceae</taxon>
        <taxon>Papilionoideae</taxon>
        <taxon>50 kb inversion clade</taxon>
        <taxon>NPAAA clade</taxon>
        <taxon>indigoferoid/millettioid clade</taxon>
        <taxon>Phaseoleae</taxon>
        <taxon>Vigna</taxon>
    </lineage>
</organism>
<evidence type="ECO:0000313" key="3">
    <source>
        <dbReference type="Proteomes" id="UP001374535"/>
    </source>
</evidence>
<dbReference type="Proteomes" id="UP001374535">
    <property type="component" value="Chromosome 1"/>
</dbReference>
<keyword evidence="3" id="KW-1185">Reference proteome</keyword>
<feature type="compositionally biased region" description="Low complexity" evidence="1">
    <location>
        <begin position="85"/>
        <end position="97"/>
    </location>
</feature>
<dbReference type="EMBL" id="CP144700">
    <property type="protein sequence ID" value="WVZ24512.1"/>
    <property type="molecule type" value="Genomic_DNA"/>
</dbReference>
<proteinExistence type="predicted"/>